<reference evidence="5 6" key="1">
    <citation type="submission" date="2024-02" db="EMBL/GenBank/DDBJ databases">
        <title>A novel Gemmatimonadota bacterium.</title>
        <authorList>
            <person name="Du Z.-J."/>
            <person name="Ye Y.-Q."/>
        </authorList>
    </citation>
    <scope>NUCLEOTIDE SEQUENCE [LARGE SCALE GENOMIC DNA]</scope>
    <source>
        <strain evidence="5 6">DH-20</strain>
    </source>
</reference>
<keyword evidence="3" id="KW-0238">DNA-binding</keyword>
<dbReference type="Pfam" id="PF03965">
    <property type="entry name" value="Penicillinase_R"/>
    <property type="match status" value="1"/>
</dbReference>
<comment type="similarity">
    <text evidence="1">Belongs to the BlaI transcriptional regulatory family.</text>
</comment>
<dbReference type="InterPro" id="IPR036388">
    <property type="entry name" value="WH-like_DNA-bd_sf"/>
</dbReference>
<evidence type="ECO:0000313" key="5">
    <source>
        <dbReference type="EMBL" id="MEK9502783.1"/>
    </source>
</evidence>
<evidence type="ECO:0000256" key="1">
    <source>
        <dbReference type="ARBA" id="ARBA00011046"/>
    </source>
</evidence>
<evidence type="ECO:0000256" key="3">
    <source>
        <dbReference type="ARBA" id="ARBA00023125"/>
    </source>
</evidence>
<evidence type="ECO:0000313" key="6">
    <source>
        <dbReference type="Proteomes" id="UP001484239"/>
    </source>
</evidence>
<protein>
    <submittedName>
        <fullName evidence="5">BlaI/MecI/CopY family transcriptional regulator</fullName>
    </submittedName>
</protein>
<name>A0ABU9EDF2_9BACT</name>
<dbReference type="InterPro" id="IPR005650">
    <property type="entry name" value="BlaI_family"/>
</dbReference>
<dbReference type="Gene3D" id="1.10.10.10">
    <property type="entry name" value="Winged helix-like DNA-binding domain superfamily/Winged helix DNA-binding domain"/>
    <property type="match status" value="1"/>
</dbReference>
<gene>
    <name evidence="5" type="ORF">WI372_17435</name>
</gene>
<keyword evidence="6" id="KW-1185">Reference proteome</keyword>
<organism evidence="5 6">
    <name type="scientific">Gaopeijia maritima</name>
    <dbReference type="NCBI Taxonomy" id="3119007"/>
    <lineage>
        <taxon>Bacteria</taxon>
        <taxon>Pseudomonadati</taxon>
        <taxon>Gemmatimonadota</taxon>
        <taxon>Longimicrobiia</taxon>
        <taxon>Gaopeijiales</taxon>
        <taxon>Gaopeijiaceae</taxon>
        <taxon>Gaopeijia</taxon>
    </lineage>
</organism>
<dbReference type="InterPro" id="IPR036390">
    <property type="entry name" value="WH_DNA-bd_sf"/>
</dbReference>
<dbReference type="SUPFAM" id="SSF46785">
    <property type="entry name" value="Winged helix' DNA-binding domain"/>
    <property type="match status" value="1"/>
</dbReference>
<accession>A0ABU9EDF2</accession>
<dbReference type="RefSeq" id="WP_405281141.1">
    <property type="nucleotide sequence ID" value="NZ_CP144380.1"/>
</dbReference>
<comment type="caution">
    <text evidence="5">The sequence shown here is derived from an EMBL/GenBank/DDBJ whole genome shotgun (WGS) entry which is preliminary data.</text>
</comment>
<evidence type="ECO:0000256" key="4">
    <source>
        <dbReference type="ARBA" id="ARBA00023163"/>
    </source>
</evidence>
<keyword evidence="2" id="KW-0805">Transcription regulation</keyword>
<keyword evidence="4" id="KW-0804">Transcription</keyword>
<dbReference type="PIRSF" id="PIRSF019455">
    <property type="entry name" value="CopR_AtkY"/>
    <property type="match status" value="1"/>
</dbReference>
<dbReference type="EMBL" id="JBBHLI010000015">
    <property type="protein sequence ID" value="MEK9502783.1"/>
    <property type="molecule type" value="Genomic_DNA"/>
</dbReference>
<evidence type="ECO:0000256" key="2">
    <source>
        <dbReference type="ARBA" id="ARBA00023015"/>
    </source>
</evidence>
<sequence length="127" mass="14129">MSDTVTLTELQIDLLDVLWERGEASTSQVCEAIEPTRGLALSTVATLLSRLEKKKVVAHRKEGRQYVYWATVSRGDVRRSMVRDLTRSLFGGDPAALVQHLVAAHEVDGGELDRIRALLDEADARQE</sequence>
<dbReference type="Proteomes" id="UP001484239">
    <property type="component" value="Unassembled WGS sequence"/>
</dbReference>
<proteinExistence type="inferred from homology"/>